<evidence type="ECO:0000256" key="12">
    <source>
        <dbReference type="ARBA" id="ARBA00048065"/>
    </source>
</evidence>
<dbReference type="Pfam" id="PF00364">
    <property type="entry name" value="Biotin_lipoyl"/>
    <property type="match status" value="1"/>
</dbReference>
<dbReference type="Pfam" id="PF08326">
    <property type="entry name" value="ACC_central"/>
    <property type="match status" value="2"/>
</dbReference>
<evidence type="ECO:0000256" key="2">
    <source>
        <dbReference type="ARBA" id="ARBA00004956"/>
    </source>
</evidence>
<evidence type="ECO:0000256" key="5">
    <source>
        <dbReference type="ARBA" id="ARBA00022741"/>
    </source>
</evidence>
<dbReference type="PROSITE" id="PS50979">
    <property type="entry name" value="BC"/>
    <property type="match status" value="1"/>
</dbReference>
<comment type="caution">
    <text evidence="21">The sequence shown here is derived from an EMBL/GenBank/DDBJ whole genome shotgun (WGS) entry which is preliminary data.</text>
</comment>
<keyword evidence="11" id="KW-0511">Multifunctional enzyme</keyword>
<keyword evidence="22" id="KW-1185">Reference proteome</keyword>
<dbReference type="Proteomes" id="UP001497392">
    <property type="component" value="Unassembled WGS sequence"/>
</dbReference>
<evidence type="ECO:0000256" key="7">
    <source>
        <dbReference type="ARBA" id="ARBA00022840"/>
    </source>
</evidence>
<dbReference type="InterPro" id="IPR016185">
    <property type="entry name" value="PreATP-grasp_dom_sf"/>
</dbReference>
<organism evidence="21 22">
    <name type="scientific">Coccomyxa viridis</name>
    <dbReference type="NCBI Taxonomy" id="1274662"/>
    <lineage>
        <taxon>Eukaryota</taxon>
        <taxon>Viridiplantae</taxon>
        <taxon>Chlorophyta</taxon>
        <taxon>core chlorophytes</taxon>
        <taxon>Trebouxiophyceae</taxon>
        <taxon>Trebouxiophyceae incertae sedis</taxon>
        <taxon>Coccomyxaceae</taxon>
        <taxon>Coccomyxa</taxon>
    </lineage>
</organism>
<dbReference type="Gene3D" id="2.40.50.100">
    <property type="match status" value="1"/>
</dbReference>
<dbReference type="Pfam" id="PF21385">
    <property type="entry name" value="ACCA_BT"/>
    <property type="match status" value="1"/>
</dbReference>
<feature type="compositionally biased region" description="Polar residues" evidence="15">
    <location>
        <begin position="62"/>
        <end position="77"/>
    </location>
</feature>
<dbReference type="CDD" id="cd06850">
    <property type="entry name" value="biotinyl_domain"/>
    <property type="match status" value="1"/>
</dbReference>
<dbReference type="InterPro" id="IPR011053">
    <property type="entry name" value="Single_hybrid_motif"/>
</dbReference>
<dbReference type="InterPro" id="IPR049076">
    <property type="entry name" value="ACCA"/>
</dbReference>
<feature type="domain" description="ATP-grasp" evidence="17">
    <location>
        <begin position="261"/>
        <end position="468"/>
    </location>
</feature>
<feature type="domain" description="Biotin carboxylation" evidence="18">
    <location>
        <begin position="106"/>
        <end position="619"/>
    </location>
</feature>
<evidence type="ECO:0000313" key="22">
    <source>
        <dbReference type="Proteomes" id="UP001497392"/>
    </source>
</evidence>
<dbReference type="InterPro" id="IPR005481">
    <property type="entry name" value="BC-like_N"/>
</dbReference>
<dbReference type="InterPro" id="IPR005482">
    <property type="entry name" value="Biotin_COase_C"/>
</dbReference>
<evidence type="ECO:0000256" key="10">
    <source>
        <dbReference type="ARBA" id="ARBA00023267"/>
    </source>
</evidence>
<keyword evidence="7 14" id="KW-0067">ATP-binding</keyword>
<feature type="domain" description="CoA carboxyltransferase C-terminal" evidence="20">
    <location>
        <begin position="1973"/>
        <end position="2284"/>
    </location>
</feature>
<comment type="cofactor">
    <cofactor evidence="1">
        <name>biotin</name>
        <dbReference type="ChEBI" id="CHEBI:57586"/>
    </cofactor>
</comment>
<evidence type="ECO:0000256" key="4">
    <source>
        <dbReference type="ARBA" id="ARBA00022598"/>
    </source>
</evidence>
<dbReference type="Pfam" id="PF00289">
    <property type="entry name" value="Biotin_carb_N"/>
    <property type="match status" value="1"/>
</dbReference>
<comment type="pathway">
    <text evidence="2">Lipid metabolism; malonyl-CoA biosynthesis; malonyl-CoA from acetyl-CoA: step 1/1.</text>
</comment>
<dbReference type="Pfam" id="PF02786">
    <property type="entry name" value="CPSase_L_D2"/>
    <property type="match status" value="1"/>
</dbReference>
<dbReference type="Gene3D" id="3.90.226.10">
    <property type="entry name" value="2-enoyl-CoA Hydratase, Chain A, domain 1"/>
    <property type="match status" value="2"/>
</dbReference>
<comment type="catalytic activity">
    <reaction evidence="13">
        <text>N(6)-biotinyl-L-lysyl-[protein] + hydrogencarbonate + ATP = N(6)-carboxybiotinyl-L-lysyl-[protein] + ADP + phosphate + H(+)</text>
        <dbReference type="Rhea" id="RHEA:13501"/>
        <dbReference type="Rhea" id="RHEA-COMP:10505"/>
        <dbReference type="Rhea" id="RHEA-COMP:10506"/>
        <dbReference type="ChEBI" id="CHEBI:15378"/>
        <dbReference type="ChEBI" id="CHEBI:17544"/>
        <dbReference type="ChEBI" id="CHEBI:30616"/>
        <dbReference type="ChEBI" id="CHEBI:43474"/>
        <dbReference type="ChEBI" id="CHEBI:83144"/>
        <dbReference type="ChEBI" id="CHEBI:83145"/>
        <dbReference type="ChEBI" id="CHEBI:456216"/>
        <dbReference type="EC" id="6.3.4.14"/>
    </reaction>
</comment>
<feature type="compositionally biased region" description="Polar residues" evidence="15">
    <location>
        <begin position="30"/>
        <end position="44"/>
    </location>
</feature>
<dbReference type="SMART" id="SM00878">
    <property type="entry name" value="Biotin_carb_C"/>
    <property type="match status" value="1"/>
</dbReference>
<keyword evidence="8" id="KW-0443">Lipid metabolism</keyword>
<keyword evidence="9" id="KW-0275">Fatty acid biosynthesis</keyword>
<dbReference type="InterPro" id="IPR011763">
    <property type="entry name" value="COA_CT_C"/>
</dbReference>
<evidence type="ECO:0000259" key="18">
    <source>
        <dbReference type="PROSITE" id="PS50979"/>
    </source>
</evidence>
<dbReference type="PROSITE" id="PS50980">
    <property type="entry name" value="COA_CT_NTER"/>
    <property type="match status" value="1"/>
</dbReference>
<evidence type="ECO:0000256" key="6">
    <source>
        <dbReference type="ARBA" id="ARBA00022832"/>
    </source>
</evidence>
<name>A0ABP1FWS2_9CHLO</name>
<dbReference type="PROSITE" id="PS50975">
    <property type="entry name" value="ATP_GRASP"/>
    <property type="match status" value="1"/>
</dbReference>
<dbReference type="InterPro" id="IPR011764">
    <property type="entry name" value="Biotin_carboxylation_dom"/>
</dbReference>
<dbReference type="InterPro" id="IPR034733">
    <property type="entry name" value="AcCoA_carboxyl_beta"/>
</dbReference>
<feature type="region of interest" description="Disordered" evidence="15">
    <location>
        <begin position="1"/>
        <end position="84"/>
    </location>
</feature>
<dbReference type="InterPro" id="IPR029045">
    <property type="entry name" value="ClpP/crotonase-like_dom_sf"/>
</dbReference>
<dbReference type="PANTHER" id="PTHR45728">
    <property type="entry name" value="ACETYL-COA CARBOXYLASE, ISOFORM A"/>
    <property type="match status" value="1"/>
</dbReference>
<gene>
    <name evidence="21" type="primary">g6061</name>
    <name evidence="21" type="ORF">VP750_LOCUS5188</name>
</gene>
<evidence type="ECO:0000259" key="17">
    <source>
        <dbReference type="PROSITE" id="PS50975"/>
    </source>
</evidence>
<dbReference type="Gene3D" id="2.40.460.10">
    <property type="entry name" value="Biotin dependent carboxylase carboxyltransferase"/>
    <property type="match status" value="1"/>
</dbReference>
<dbReference type="PANTHER" id="PTHR45728:SF3">
    <property type="entry name" value="ACETYL-COA CARBOXYLASE"/>
    <property type="match status" value="1"/>
</dbReference>
<dbReference type="InterPro" id="IPR013815">
    <property type="entry name" value="ATP_grasp_subdomain_1"/>
</dbReference>
<keyword evidence="5 14" id="KW-0547">Nucleotide-binding</keyword>
<proteinExistence type="predicted"/>
<evidence type="ECO:0000256" key="9">
    <source>
        <dbReference type="ARBA" id="ARBA00023160"/>
    </source>
</evidence>
<accession>A0ABP1FWS2</accession>
<dbReference type="InterPro" id="IPR011054">
    <property type="entry name" value="Rudment_hybrid_motif"/>
</dbReference>
<dbReference type="PROSITE" id="PS00867">
    <property type="entry name" value="CPSASE_2"/>
    <property type="match status" value="1"/>
</dbReference>
<dbReference type="PROSITE" id="PS50968">
    <property type="entry name" value="BIOTINYL_LIPOYL"/>
    <property type="match status" value="1"/>
</dbReference>
<dbReference type="Gene3D" id="3.30.1490.20">
    <property type="entry name" value="ATP-grasp fold, A domain"/>
    <property type="match status" value="1"/>
</dbReference>
<dbReference type="InterPro" id="IPR049074">
    <property type="entry name" value="ACCA_BT"/>
</dbReference>
<evidence type="ECO:0000256" key="13">
    <source>
        <dbReference type="ARBA" id="ARBA00048600"/>
    </source>
</evidence>
<evidence type="ECO:0000256" key="1">
    <source>
        <dbReference type="ARBA" id="ARBA00001953"/>
    </source>
</evidence>
<dbReference type="SUPFAM" id="SSF51246">
    <property type="entry name" value="Rudiment single hybrid motif"/>
    <property type="match status" value="1"/>
</dbReference>
<dbReference type="InterPro" id="IPR013537">
    <property type="entry name" value="AcCoA_COase_cen"/>
</dbReference>
<evidence type="ECO:0000259" key="20">
    <source>
        <dbReference type="PROSITE" id="PS50989"/>
    </source>
</evidence>
<comment type="catalytic activity">
    <reaction evidence="12">
        <text>hydrogencarbonate + acetyl-CoA + ATP = malonyl-CoA + ADP + phosphate + H(+)</text>
        <dbReference type="Rhea" id="RHEA:11308"/>
        <dbReference type="ChEBI" id="CHEBI:15378"/>
        <dbReference type="ChEBI" id="CHEBI:17544"/>
        <dbReference type="ChEBI" id="CHEBI:30616"/>
        <dbReference type="ChEBI" id="CHEBI:43474"/>
        <dbReference type="ChEBI" id="CHEBI:57288"/>
        <dbReference type="ChEBI" id="CHEBI:57384"/>
        <dbReference type="ChEBI" id="CHEBI:456216"/>
        <dbReference type="EC" id="6.4.1.2"/>
    </reaction>
</comment>
<dbReference type="SUPFAM" id="SSF51230">
    <property type="entry name" value="Single hybrid motif"/>
    <property type="match status" value="1"/>
</dbReference>
<evidence type="ECO:0000256" key="11">
    <source>
        <dbReference type="ARBA" id="ARBA00023268"/>
    </source>
</evidence>
<evidence type="ECO:0000256" key="3">
    <source>
        <dbReference type="ARBA" id="ARBA00022516"/>
    </source>
</evidence>
<evidence type="ECO:0000259" key="19">
    <source>
        <dbReference type="PROSITE" id="PS50980"/>
    </source>
</evidence>
<keyword evidence="6" id="KW-0276">Fatty acid metabolism</keyword>
<reference evidence="21 22" key="1">
    <citation type="submission" date="2024-06" db="EMBL/GenBank/DDBJ databases">
        <authorList>
            <person name="Kraege A."/>
            <person name="Thomma B."/>
        </authorList>
    </citation>
    <scope>NUCLEOTIDE SEQUENCE [LARGE SCALE GENOMIC DNA]</scope>
</reference>
<feature type="domain" description="CoA carboxyltransferase N-terminal" evidence="19">
    <location>
        <begin position="1622"/>
        <end position="1969"/>
    </location>
</feature>
<evidence type="ECO:0000313" key="21">
    <source>
        <dbReference type="EMBL" id="CAL5223529.1"/>
    </source>
</evidence>
<protein>
    <submittedName>
        <fullName evidence="21">G6061 protein</fullName>
    </submittedName>
</protein>
<keyword evidence="4" id="KW-0436">Ligase</keyword>
<dbReference type="SUPFAM" id="SSF56059">
    <property type="entry name" value="Glutathione synthetase ATP-binding domain-like"/>
    <property type="match status" value="1"/>
</dbReference>
<dbReference type="Pfam" id="PF01039">
    <property type="entry name" value="Carboxyl_trans"/>
    <property type="match status" value="1"/>
</dbReference>
<evidence type="ECO:0000259" key="16">
    <source>
        <dbReference type="PROSITE" id="PS50968"/>
    </source>
</evidence>
<dbReference type="InterPro" id="IPR011761">
    <property type="entry name" value="ATP-grasp"/>
</dbReference>
<evidence type="ECO:0000256" key="8">
    <source>
        <dbReference type="ARBA" id="ARBA00023098"/>
    </source>
</evidence>
<feature type="domain" description="Lipoyl-binding" evidence="16">
    <location>
        <begin position="746"/>
        <end position="820"/>
    </location>
</feature>
<dbReference type="InterPro" id="IPR000089">
    <property type="entry name" value="Biotin_lipoyl"/>
</dbReference>
<dbReference type="InterPro" id="IPR005479">
    <property type="entry name" value="CPAse_ATP-bd"/>
</dbReference>
<evidence type="ECO:0000256" key="15">
    <source>
        <dbReference type="SAM" id="MobiDB-lite"/>
    </source>
</evidence>
<dbReference type="Gene3D" id="3.30.470.20">
    <property type="entry name" value="ATP-grasp fold, B domain"/>
    <property type="match status" value="1"/>
</dbReference>
<sequence length="2421" mass="261818">MEESYQNENLGLDVGPSPFLRAASHDVLPRSTSNDPTPSESPAPSHSGELAKKKVHGHKRASSLSDLSRQPSRQGSNPLMLGVPKRVPSLNTQVEGKCRELGGTNAIFSVLVANNGIAAVKFIRSIRSWAYKHFGNERAVALVAMATPEDMRIDAEHIRMADQFVEVPGGANNNNYGNVQLIVQVADRANVDAVWPGWGHASEKPELPTALSETPSGIRFLGPPANAMAALGDKIGSTILAQAAGVPTIPWSGSGVAVDFESCGGVIPPDIYKQACLHNTEEALAACKRIGYPIMLKASWGGGGKGIRKARPMFLTKQDCALTSVLSDDDLKSAFKQVQGEVPGSPIFAMKLAPPSRHLEVQLICDEYGGVASIYSRDCSVQRRHQKIVEEGPVSKAPPEVLKEMERCARSLAKAVGYIGAATVEYLYTLEDGKFFFLELNPRLQVEHPVTEWISGVNIPSCQLMIGMGVPLHRLPDIRRLFGKDAWGTTTIDFDKDPQIPPSGHVVAVRVTSEDANDGFKPTCGSIDELSFRTSPDVWGYFSVKSGGGIHEFSDSQFGHLFAKGDNREGAIRAMVVALKEVKIRGEIRTTVDYCVEMIQSPDFVGNNIHTGWLDARISSHVRAEKPAWYLAVISGALLRTLEFVSTRSAEYLGYLEKGQLPPARLTLTAFEEAFVLEGMKYTVKVSRRGPQSFRVFLGNSHVDVVARKLSDGGLLVQVDGQSHVVHSEEEALGTRLTIDSLTCLLANETDPSKLLAISPGKLMRYLVPDESTVVQEQPYAEIEVMKMLMPLLTPASGKIHFQLPEGAVLCSGDLIARLELDDCNAVTAAQPYPGGFPELGPPLVHSQGVDYRFKEAYSAAKMILEGYEHPVDQVVEDLLSCLDDPALALLQWKEAFGVVQTRLPGELAQELEGIAAEFEMDLLSYQQQVYSSDDSEQEEVEPLRPLRNFPAVGLITAMHSAIEDAKSGDKQLLNSQCEPLLTVAEAHAEGKESFARSIATELFSDFLSVEERFAANKEATEQEVIDSLRQVYSTNLAQVVDIVVSHQGIEIKTQLIGQLMSALVLPAPEHYRPLLRRLAALSNGSAEVAYRAQQLLEHSLLSELRAIVARALSGLDMFAGGQLSELDLLGSDFLETPAAEQVIMLTRRPTVVEGLYSGLGSGAALSSTQLDVKMKLLVEAPAAVEDALASLLDHHDATLQSRALLTYIRRVYYPFLLHEPAIPKDSPILCAYWAHTQPLLAGMPQAQNSVSMAIVIPALAALPAALQEVSKQLGGAWASLPRDTLHVVLTKPGQAGLELSKQASAELEGAEAAAAKFSHSASGEPLVNADPQATATAVLAQLMASMPELQDAGYDSISVLSKHGGLAPLRIGLWKDQTPGKANLGYRLDPFLCAVEPAAAHLLELPKLSASSPGFQYAPSRNRQCHMYAVTQKRDARSLALKRVFVRGVVRQLGKPALLAATYKGDVAAIATAAMEELESTLVDSISQLERFSPGSEKGEAARPDWAHVFLSVLPTLPLNTLADEARIAAALRSAAATVMARYGASLRRAAVAEWEVRLRVPDGSGAWRLVVSSPTGHEIGEDSVQIYREALHPNGKVIYISKHSKHGSPGPLHGKPISAPYGPLEGMQQKRLAARRHKTTYAYDFPTVFGNALREIWTTRAIAGEPCSVPKGRLVEVEELVMPAGGTHQAPKPMVPVNRPVGQNDVGMVAWVLTFRTPECPQGRKIVAVANDITFSSGSFGTKEDAVFRAATEYALEEKLPLIYLAANAGARVGLAQEVKQCLQVEWNNNRDPTKGFKYLYLSDADYTSIAARADTAVLKAEPFFAENGERRWKITDVVGAEDGLGVECLSGSGAIASIYAKAFRKGFTLTLVSGRTVGIGAYLARLGRRCIQRADQPIILTGYAALNKLLGREVYTSHMQLGGPKVMGVNGVSHHIVEDDLAGCTAALHWLAYVPAVLGSLPPTLPSSDPISRAISYAPGPSEKLDPRAAIAGRTVSPLTPSSEPWVSGLFDKGSWIETQAGWARSVVTGRARLGGIAVGVIAVETQTVMLNIPADPGAPDSSERIIPQAGQVWFPDSALKTAHAMEEFDLEGLPLFILANWRGFSGGQRDLFEGVLQAGSLIVEALRTYRQPVTVYLPPGAELRGGAWVVVDGQINADQVEMYADPVARGGVLEPEGIVEIKFRVPDLLKAMHRLDPVIRGLKEEASPDFEQAVKDRETALLPVYRQMAVAFAEMHDTPVRMVAKGVLHGIVPWSEARPFLASRLRRRLAEEEIIKHITTTDADIGRSQALSLLRTWYLKTPSPKPSLTTTSNRVVLDLARSAADEAEARAWADDSAFLLWAEGGSGASIIAAELKALRAAAACRSVQLLTQSVEGREGLLLALERAVKDDAPLRLQLELLLRPPGPPTNSRKSREM</sequence>
<evidence type="ECO:0000256" key="14">
    <source>
        <dbReference type="PROSITE-ProRule" id="PRU00409"/>
    </source>
</evidence>
<dbReference type="Gene3D" id="3.40.50.20">
    <property type="match status" value="1"/>
</dbReference>
<keyword evidence="10" id="KW-0092">Biotin</keyword>
<dbReference type="Pfam" id="PF02785">
    <property type="entry name" value="Biotin_carb_C"/>
    <property type="match status" value="1"/>
</dbReference>
<dbReference type="PROSITE" id="PS00866">
    <property type="entry name" value="CPSASE_1"/>
    <property type="match status" value="1"/>
</dbReference>
<dbReference type="EMBL" id="CAXHTA020000008">
    <property type="protein sequence ID" value="CAL5223529.1"/>
    <property type="molecule type" value="Genomic_DNA"/>
</dbReference>
<dbReference type="SUPFAM" id="SSF52440">
    <property type="entry name" value="PreATP-grasp domain"/>
    <property type="match status" value="1"/>
</dbReference>
<dbReference type="SUPFAM" id="SSF52096">
    <property type="entry name" value="ClpP/crotonase"/>
    <property type="match status" value="2"/>
</dbReference>
<dbReference type="Gene3D" id="3.90.1770.10">
    <property type="entry name" value="PreATP-grasp domain"/>
    <property type="match status" value="1"/>
</dbReference>
<keyword evidence="3" id="KW-0444">Lipid biosynthesis</keyword>
<dbReference type="PROSITE" id="PS50989">
    <property type="entry name" value="COA_CT_CTER"/>
    <property type="match status" value="1"/>
</dbReference>
<dbReference type="InterPro" id="IPR011762">
    <property type="entry name" value="COA_CT_N"/>
</dbReference>